<comment type="catalytic activity">
    <reaction evidence="4 5">
        <text>an acyl phosphate + H2O = a carboxylate + phosphate + H(+)</text>
        <dbReference type="Rhea" id="RHEA:14965"/>
        <dbReference type="ChEBI" id="CHEBI:15377"/>
        <dbReference type="ChEBI" id="CHEBI:15378"/>
        <dbReference type="ChEBI" id="CHEBI:29067"/>
        <dbReference type="ChEBI" id="CHEBI:43474"/>
        <dbReference type="ChEBI" id="CHEBI:59918"/>
        <dbReference type="EC" id="3.6.1.7"/>
    </reaction>
</comment>
<keyword evidence="5" id="KW-0378">Hydrolase</keyword>
<reference evidence="8 9" key="2">
    <citation type="submission" date="2011-11" db="EMBL/GenBank/DDBJ databases">
        <authorList>
            <consortium name="US DOE Joint Genome Institute"/>
            <person name="Lucas S."/>
            <person name="Han J."/>
            <person name="Lapidus A."/>
            <person name="Cheng J.-F."/>
            <person name="Goodwin L."/>
            <person name="Pitluck S."/>
            <person name="Peters L."/>
            <person name="Ovchinnikova G."/>
            <person name="Zhang X."/>
            <person name="Detter J.C."/>
            <person name="Han C."/>
            <person name="Tapia R."/>
            <person name="Land M."/>
            <person name="Hauser L."/>
            <person name="Kyrpides N."/>
            <person name="Ivanova N."/>
            <person name="Pagani I."/>
            <person name="Vogl K."/>
            <person name="Liu Z."/>
            <person name="Overmann J."/>
            <person name="Frigaard N.-U."/>
            <person name="Bryant D."/>
            <person name="Woyke T."/>
        </authorList>
    </citation>
    <scope>NUCLEOTIDE SEQUENCE [LARGE SCALE GENOMIC DNA]</scope>
    <source>
        <strain evidence="8 9">970</strain>
    </source>
</reference>
<dbReference type="Pfam" id="PF00708">
    <property type="entry name" value="Acylphosphatase"/>
    <property type="match status" value="1"/>
</dbReference>
<dbReference type="Gene3D" id="3.30.70.100">
    <property type="match status" value="1"/>
</dbReference>
<dbReference type="InterPro" id="IPR001792">
    <property type="entry name" value="Acylphosphatase-like_dom"/>
</dbReference>
<keyword evidence="9" id="KW-1185">Reference proteome</keyword>
<feature type="active site" evidence="5">
    <location>
        <position position="28"/>
    </location>
</feature>
<sequence length="98" mass="10592">MTAASDDSEQQVCYLCLVSGRVQGVFFRASAREQAVRLGVSGRARNLPDGRVEVLACGPPDAVRSLRAWLKQGPPQAEVMDLDCQPLAWQQISGFTTG</sequence>
<reference evidence="9" key="1">
    <citation type="submission" date="2011-06" db="EMBL/GenBank/DDBJ databases">
        <authorList>
            <consortium name="US DOE Joint Genome Institute (JGI-PGF)"/>
            <person name="Lucas S."/>
            <person name="Han J."/>
            <person name="Lapidus A."/>
            <person name="Cheng J.-F."/>
            <person name="Goodwin L."/>
            <person name="Pitluck S."/>
            <person name="Peters L."/>
            <person name="Land M.L."/>
            <person name="Hauser L."/>
            <person name="Vogl K."/>
            <person name="Liu Z."/>
            <person name="Overmann J."/>
            <person name="Frigaard N.-U."/>
            <person name="Bryant D.A."/>
            <person name="Woyke T.J."/>
        </authorList>
    </citation>
    <scope>NUCLEOTIDE SEQUENCE [LARGE SCALE GENOMIC DNA]</scope>
    <source>
        <strain evidence="9">970</strain>
    </source>
</reference>
<organism evidence="8 9">
    <name type="scientific">Thiorhodovibrio frisius</name>
    <dbReference type="NCBI Taxonomy" id="631362"/>
    <lineage>
        <taxon>Bacteria</taxon>
        <taxon>Pseudomonadati</taxon>
        <taxon>Pseudomonadota</taxon>
        <taxon>Gammaproteobacteria</taxon>
        <taxon>Chromatiales</taxon>
        <taxon>Chromatiaceae</taxon>
        <taxon>Thiorhodovibrio</taxon>
    </lineage>
</organism>
<evidence type="ECO:0000313" key="8">
    <source>
        <dbReference type="EMBL" id="EIC20391.1"/>
    </source>
</evidence>
<evidence type="ECO:0000256" key="3">
    <source>
        <dbReference type="ARBA" id="ARBA00015991"/>
    </source>
</evidence>
<dbReference type="NCBIfam" id="NF011022">
    <property type="entry name" value="PRK14451.1"/>
    <property type="match status" value="1"/>
</dbReference>
<accession>H8Z4Y4</accession>
<dbReference type="EMBL" id="JH603170">
    <property type="protein sequence ID" value="EIC20391.1"/>
    <property type="molecule type" value="Genomic_DNA"/>
</dbReference>
<dbReference type="PANTHER" id="PTHR47268">
    <property type="entry name" value="ACYLPHOSPHATASE"/>
    <property type="match status" value="1"/>
</dbReference>
<evidence type="ECO:0000256" key="5">
    <source>
        <dbReference type="PROSITE-ProRule" id="PRU00520"/>
    </source>
</evidence>
<dbReference type="EC" id="3.6.1.7" evidence="2 5"/>
<feature type="active site" evidence="5">
    <location>
        <position position="46"/>
    </location>
</feature>
<gene>
    <name evidence="8" type="ORF">Thi970DRAFT_04024</name>
</gene>
<dbReference type="PROSITE" id="PS00150">
    <property type="entry name" value="ACYLPHOSPHATASE_1"/>
    <property type="match status" value="1"/>
</dbReference>
<dbReference type="GO" id="GO:0003998">
    <property type="term" value="F:acylphosphatase activity"/>
    <property type="evidence" value="ECO:0007669"/>
    <property type="project" value="UniProtKB-EC"/>
</dbReference>
<dbReference type="STRING" id="631362.Thi970DRAFT_04024"/>
<dbReference type="InterPro" id="IPR036046">
    <property type="entry name" value="Acylphosphatase-like_dom_sf"/>
</dbReference>
<dbReference type="Proteomes" id="UP000002964">
    <property type="component" value="Unassembled WGS sequence"/>
</dbReference>
<dbReference type="InterPro" id="IPR020456">
    <property type="entry name" value="Acylphosphatase"/>
</dbReference>
<dbReference type="RefSeq" id="WP_009150794.1">
    <property type="nucleotide sequence ID" value="NZ_CP121471.1"/>
</dbReference>
<protein>
    <recommendedName>
        <fullName evidence="3 5">acylphosphatase</fullName>
        <ecNumber evidence="2 5">3.6.1.7</ecNumber>
    </recommendedName>
</protein>
<dbReference type="OrthoDB" id="5295388at2"/>
<evidence type="ECO:0000259" key="7">
    <source>
        <dbReference type="PROSITE" id="PS51160"/>
    </source>
</evidence>
<evidence type="ECO:0000256" key="6">
    <source>
        <dbReference type="RuleBase" id="RU004168"/>
    </source>
</evidence>
<name>H8Z4Y4_9GAMM</name>
<dbReference type="eggNOG" id="COG1254">
    <property type="taxonomic scope" value="Bacteria"/>
</dbReference>
<evidence type="ECO:0000256" key="1">
    <source>
        <dbReference type="ARBA" id="ARBA00005614"/>
    </source>
</evidence>
<proteinExistence type="inferred from homology"/>
<evidence type="ECO:0000256" key="2">
    <source>
        <dbReference type="ARBA" id="ARBA00012150"/>
    </source>
</evidence>
<comment type="similarity">
    <text evidence="1 6">Belongs to the acylphosphatase family.</text>
</comment>
<evidence type="ECO:0000313" key="9">
    <source>
        <dbReference type="Proteomes" id="UP000002964"/>
    </source>
</evidence>
<dbReference type="PROSITE" id="PS51160">
    <property type="entry name" value="ACYLPHOSPHATASE_3"/>
    <property type="match status" value="1"/>
</dbReference>
<dbReference type="PANTHER" id="PTHR47268:SF4">
    <property type="entry name" value="ACYLPHOSPHATASE"/>
    <property type="match status" value="1"/>
</dbReference>
<evidence type="ECO:0000256" key="4">
    <source>
        <dbReference type="ARBA" id="ARBA00047645"/>
    </source>
</evidence>
<dbReference type="InterPro" id="IPR017968">
    <property type="entry name" value="Acylphosphatase_CS"/>
</dbReference>
<feature type="domain" description="Acylphosphatase-like" evidence="7">
    <location>
        <begin position="13"/>
        <end position="98"/>
    </location>
</feature>
<dbReference type="AlphaFoldDB" id="H8Z4Y4"/>
<dbReference type="SUPFAM" id="SSF54975">
    <property type="entry name" value="Acylphosphatase/BLUF domain-like"/>
    <property type="match status" value="1"/>
</dbReference>
<dbReference type="HOGENOM" id="CLU_141932_1_3_6"/>